<feature type="region of interest" description="Disordered" evidence="9">
    <location>
        <begin position="560"/>
        <end position="579"/>
    </location>
</feature>
<evidence type="ECO:0000256" key="1">
    <source>
        <dbReference type="ARBA" id="ARBA00000349"/>
    </source>
</evidence>
<comment type="cofactor">
    <cofactor evidence="2">
        <name>Cu cation</name>
        <dbReference type="ChEBI" id="CHEBI:23378"/>
    </cofactor>
</comment>
<evidence type="ECO:0000313" key="15">
    <source>
        <dbReference type="Proteomes" id="UP001176521"/>
    </source>
</evidence>
<dbReference type="InterPro" id="IPR045087">
    <property type="entry name" value="Cu-oxidase_fam"/>
</dbReference>
<dbReference type="SUPFAM" id="SSF49503">
    <property type="entry name" value="Cupredoxins"/>
    <property type="match status" value="3"/>
</dbReference>
<feature type="region of interest" description="Disordered" evidence="9">
    <location>
        <begin position="493"/>
        <end position="519"/>
    </location>
</feature>
<feature type="transmembrane region" description="Helical" evidence="10">
    <location>
        <begin position="21"/>
        <end position="39"/>
    </location>
</feature>
<dbReference type="InterPro" id="IPR002355">
    <property type="entry name" value="Cu_oxidase_Cu_BS"/>
</dbReference>
<dbReference type="InterPro" id="IPR001117">
    <property type="entry name" value="Cu-oxidase_2nd"/>
</dbReference>
<evidence type="ECO:0000256" key="2">
    <source>
        <dbReference type="ARBA" id="ARBA00001935"/>
    </source>
</evidence>
<evidence type="ECO:0000256" key="8">
    <source>
        <dbReference type="ARBA" id="ARBA00023180"/>
    </source>
</evidence>
<dbReference type="InterPro" id="IPR011706">
    <property type="entry name" value="Cu-oxidase_C"/>
</dbReference>
<dbReference type="InterPro" id="IPR008972">
    <property type="entry name" value="Cupredoxin"/>
</dbReference>
<evidence type="ECO:0000259" key="13">
    <source>
        <dbReference type="Pfam" id="PF07732"/>
    </source>
</evidence>
<feature type="region of interest" description="Disordered" evidence="9">
    <location>
        <begin position="1"/>
        <end position="20"/>
    </location>
</feature>
<feature type="compositionally biased region" description="Basic residues" evidence="9">
    <location>
        <begin position="10"/>
        <end position="20"/>
    </location>
</feature>
<evidence type="ECO:0000256" key="3">
    <source>
        <dbReference type="ARBA" id="ARBA00010609"/>
    </source>
</evidence>
<feature type="region of interest" description="Disordered" evidence="9">
    <location>
        <begin position="442"/>
        <end position="477"/>
    </location>
</feature>
<dbReference type="EC" id="1.10.3.2" evidence="4"/>
<dbReference type="Pfam" id="PF00394">
    <property type="entry name" value="Cu-oxidase"/>
    <property type="match status" value="1"/>
</dbReference>
<dbReference type="Pfam" id="PF07732">
    <property type="entry name" value="Cu-oxidase_3"/>
    <property type="match status" value="2"/>
</dbReference>
<dbReference type="Pfam" id="PF07731">
    <property type="entry name" value="Cu-oxidase_2"/>
    <property type="match status" value="1"/>
</dbReference>
<keyword evidence="15" id="KW-1185">Reference proteome</keyword>
<keyword evidence="10" id="KW-1133">Transmembrane helix</keyword>
<evidence type="ECO:0000259" key="12">
    <source>
        <dbReference type="Pfam" id="PF07731"/>
    </source>
</evidence>
<keyword evidence="7" id="KW-0186">Copper</keyword>
<comment type="caution">
    <text evidence="14">The sequence shown here is derived from an EMBL/GenBank/DDBJ whole genome shotgun (WGS) entry which is preliminary data.</text>
</comment>
<feature type="domain" description="Plastocyanin-like" evidence="11">
    <location>
        <begin position="255"/>
        <end position="419"/>
    </location>
</feature>
<dbReference type="GO" id="GO:0005507">
    <property type="term" value="F:copper ion binding"/>
    <property type="evidence" value="ECO:0007669"/>
    <property type="project" value="InterPro"/>
</dbReference>
<accession>A0AAN6GF95</accession>
<protein>
    <recommendedName>
        <fullName evidence="4">laccase</fullName>
        <ecNumber evidence="4">1.10.3.2</ecNumber>
    </recommendedName>
</protein>
<dbReference type="PROSITE" id="PS00079">
    <property type="entry name" value="MULTICOPPER_OXIDASE1"/>
    <property type="match status" value="1"/>
</dbReference>
<dbReference type="PANTHER" id="PTHR11709:SF394">
    <property type="entry name" value="FI03373P-RELATED"/>
    <property type="match status" value="1"/>
</dbReference>
<reference evidence="14" key="1">
    <citation type="journal article" date="2023" name="PhytoFront">
        <title>Draft Genome Resources of Seven Strains of Tilletia horrida, Causal Agent of Kernel Smut of Rice.</title>
        <authorList>
            <person name="Khanal S."/>
            <person name="Antony Babu S."/>
            <person name="Zhou X.G."/>
        </authorList>
    </citation>
    <scope>NUCLEOTIDE SEQUENCE</scope>
    <source>
        <strain evidence="14">TX3</strain>
    </source>
</reference>
<feature type="domain" description="Plastocyanin-like" evidence="12">
    <location>
        <begin position="623"/>
        <end position="738"/>
    </location>
</feature>
<comment type="similarity">
    <text evidence="3">Belongs to the multicopper oxidase family.</text>
</comment>
<organism evidence="14 15">
    <name type="scientific">Tilletia horrida</name>
    <dbReference type="NCBI Taxonomy" id="155126"/>
    <lineage>
        <taxon>Eukaryota</taxon>
        <taxon>Fungi</taxon>
        <taxon>Dikarya</taxon>
        <taxon>Basidiomycota</taxon>
        <taxon>Ustilaginomycotina</taxon>
        <taxon>Exobasidiomycetes</taxon>
        <taxon>Tilletiales</taxon>
        <taxon>Tilletiaceae</taxon>
        <taxon>Tilletia</taxon>
    </lineage>
</organism>
<name>A0AAN6GF95_9BASI</name>
<dbReference type="PROSITE" id="PS00080">
    <property type="entry name" value="MULTICOPPER_OXIDASE2"/>
    <property type="match status" value="1"/>
</dbReference>
<dbReference type="PANTHER" id="PTHR11709">
    <property type="entry name" value="MULTI-COPPER OXIDASE"/>
    <property type="match status" value="1"/>
</dbReference>
<evidence type="ECO:0000256" key="9">
    <source>
        <dbReference type="SAM" id="MobiDB-lite"/>
    </source>
</evidence>
<keyword evidence="8" id="KW-0325">Glycoprotein</keyword>
<feature type="domain" description="Plastocyanin-like" evidence="13">
    <location>
        <begin position="87"/>
        <end position="129"/>
    </location>
</feature>
<dbReference type="GO" id="GO:0052716">
    <property type="term" value="F:hydroquinone:oxygen oxidoreductase activity"/>
    <property type="evidence" value="ECO:0007669"/>
    <property type="project" value="UniProtKB-EC"/>
</dbReference>
<keyword evidence="10" id="KW-0472">Membrane</keyword>
<dbReference type="Proteomes" id="UP001176521">
    <property type="component" value="Unassembled WGS sequence"/>
</dbReference>
<sequence>MSAGSVAQQTHHRQQRRQTHTRVVPSLLALVFFAAFLFSDRWRRSLSPSRSPWPVLSLFHQPDPLRLNPSFPRHAPPATRSFDWTITRGYRNPDSVERLVYLVNGVYPGPTIEANVGDTVRVRVRNAVNPDDRLGNEEEHTIYTSKVHKVHPSGMDSNLSLHWHGISVRGAPRADGAVGFSSVPIPVGGEFTYEFKVGSEDAGTHWWHSHLGMSRADGLWGFLVVHNHQEDPILSQALNTGVDAPQAGQPWDKELLFSLGDHFHKPAPVSLGWYLSRFSIGREPVPDNGLINGFNVFDCTRLLYPGIKCATAKGRRSEFHLEPQQTYRLRIVNTGAIGVQTFSIDGHNLTVIEADGTLLEPFTVSHLPVIPGQRYSVLIHTDAASDSDEFWIRSSMDSSCFNMPNPALEHETKAILRYTRQAPSLTGALKWVTGHAFGGADELKRSGPSRGRRRIARHWSRRLPDPKTLRSPAPTNFELDPCRDLPLDLLRPLPASPATGTELEVSLHEPSARPAPDFDEARGDRRVVLYAASPKMDKHGLVPMAVMNRTSWHWTALKPADKEGHQDTDEEEEEVKAEDSLLDRVEPMLWSSDSGNVTEKNLAATWDARHQLVVPIPPRTLPASNSSQQDRTATVEVILHNVDDDPHPFHLHSHKFAVLYRHGPTLSRHTWHAHEPPTPAGWEAAYELARPVWRDTISVPERGFVVLRWKADNPGVWAFHCHTLVHFKAGMAMAFVELSATSEANSAP</sequence>
<dbReference type="InterPro" id="IPR033138">
    <property type="entry name" value="Cu_oxidase_CS"/>
</dbReference>
<feature type="domain" description="Plastocyanin-like" evidence="13">
    <location>
        <begin position="155"/>
        <end position="229"/>
    </location>
</feature>
<keyword evidence="6" id="KW-0560">Oxidoreductase</keyword>
<keyword evidence="10" id="KW-0812">Transmembrane</keyword>
<evidence type="ECO:0000256" key="10">
    <source>
        <dbReference type="SAM" id="Phobius"/>
    </source>
</evidence>
<comment type="catalytic activity">
    <reaction evidence="1">
        <text>4 hydroquinone + O2 = 4 benzosemiquinone + 2 H2O</text>
        <dbReference type="Rhea" id="RHEA:11276"/>
        <dbReference type="ChEBI" id="CHEBI:15377"/>
        <dbReference type="ChEBI" id="CHEBI:15379"/>
        <dbReference type="ChEBI" id="CHEBI:17594"/>
        <dbReference type="ChEBI" id="CHEBI:17977"/>
        <dbReference type="EC" id="1.10.3.2"/>
    </reaction>
</comment>
<evidence type="ECO:0000256" key="5">
    <source>
        <dbReference type="ARBA" id="ARBA00022723"/>
    </source>
</evidence>
<evidence type="ECO:0000256" key="7">
    <source>
        <dbReference type="ARBA" id="ARBA00023008"/>
    </source>
</evidence>
<dbReference type="CDD" id="cd13886">
    <property type="entry name" value="CuRO_2_MCO_like_1"/>
    <property type="match status" value="1"/>
</dbReference>
<gene>
    <name evidence="14" type="ORF">OC842_003946</name>
</gene>
<proteinExistence type="inferred from homology"/>
<evidence type="ECO:0000256" key="6">
    <source>
        <dbReference type="ARBA" id="ARBA00023002"/>
    </source>
</evidence>
<dbReference type="EMBL" id="JAPDMQ010000216">
    <property type="protein sequence ID" value="KAK0530386.1"/>
    <property type="molecule type" value="Genomic_DNA"/>
</dbReference>
<feature type="compositionally biased region" description="Basic residues" evidence="9">
    <location>
        <begin position="450"/>
        <end position="461"/>
    </location>
</feature>
<dbReference type="Gene3D" id="2.60.40.420">
    <property type="entry name" value="Cupredoxins - blue copper proteins"/>
    <property type="match status" value="3"/>
</dbReference>
<evidence type="ECO:0000259" key="11">
    <source>
        <dbReference type="Pfam" id="PF00394"/>
    </source>
</evidence>
<evidence type="ECO:0000256" key="4">
    <source>
        <dbReference type="ARBA" id="ARBA00012297"/>
    </source>
</evidence>
<evidence type="ECO:0000313" key="14">
    <source>
        <dbReference type="EMBL" id="KAK0530386.1"/>
    </source>
</evidence>
<keyword evidence="5" id="KW-0479">Metal-binding</keyword>
<dbReference type="InterPro" id="IPR011707">
    <property type="entry name" value="Cu-oxidase-like_N"/>
</dbReference>
<dbReference type="AlphaFoldDB" id="A0AAN6GF95"/>